<gene>
    <name evidence="1" type="ORF">CIPAW_02G155600</name>
</gene>
<dbReference type="Proteomes" id="UP000811609">
    <property type="component" value="Chromosome 2"/>
</dbReference>
<evidence type="ECO:0000313" key="1">
    <source>
        <dbReference type="EMBL" id="KAG6665348.1"/>
    </source>
</evidence>
<dbReference type="EMBL" id="CM031810">
    <property type="protein sequence ID" value="KAG6665348.1"/>
    <property type="molecule type" value="Genomic_DNA"/>
</dbReference>
<comment type="caution">
    <text evidence="1">The sequence shown here is derived from an EMBL/GenBank/DDBJ whole genome shotgun (WGS) entry which is preliminary data.</text>
</comment>
<proteinExistence type="predicted"/>
<name>A0A8T1REA0_CARIL</name>
<accession>A0A8T1REA0</accession>
<evidence type="ECO:0000313" key="2">
    <source>
        <dbReference type="Proteomes" id="UP000811609"/>
    </source>
</evidence>
<sequence length="114" mass="12731">MCTGEMKYRRFSLTALESVAKFSLTVWLNFLFENLGSCGCDLSIRGDGDRAAAKGKRDSGPGIEVGVDAAWRSPKRQRDLLWRAGEKSVAEFLLTVWLNFLFENPGSCDYDLSI</sequence>
<protein>
    <submittedName>
        <fullName evidence="1">Uncharacterized protein</fullName>
    </submittedName>
</protein>
<keyword evidence="2" id="KW-1185">Reference proteome</keyword>
<organism evidence="1 2">
    <name type="scientific">Carya illinoinensis</name>
    <name type="common">Pecan</name>
    <dbReference type="NCBI Taxonomy" id="32201"/>
    <lineage>
        <taxon>Eukaryota</taxon>
        <taxon>Viridiplantae</taxon>
        <taxon>Streptophyta</taxon>
        <taxon>Embryophyta</taxon>
        <taxon>Tracheophyta</taxon>
        <taxon>Spermatophyta</taxon>
        <taxon>Magnoliopsida</taxon>
        <taxon>eudicotyledons</taxon>
        <taxon>Gunneridae</taxon>
        <taxon>Pentapetalae</taxon>
        <taxon>rosids</taxon>
        <taxon>fabids</taxon>
        <taxon>Fagales</taxon>
        <taxon>Juglandaceae</taxon>
        <taxon>Carya</taxon>
    </lineage>
</organism>
<dbReference type="AlphaFoldDB" id="A0A8T1REA0"/>
<reference evidence="1" key="1">
    <citation type="submission" date="2020-12" db="EMBL/GenBank/DDBJ databases">
        <title>WGS assembly of Carya illinoinensis cv. Pawnee.</title>
        <authorList>
            <person name="Platts A."/>
            <person name="Shu S."/>
            <person name="Wright S."/>
            <person name="Barry K."/>
            <person name="Edger P."/>
            <person name="Pires J.C."/>
            <person name="Schmutz J."/>
        </authorList>
    </citation>
    <scope>NUCLEOTIDE SEQUENCE</scope>
    <source>
        <tissue evidence="1">Leaf</tissue>
    </source>
</reference>